<dbReference type="AlphaFoldDB" id="A0A4R6E757"/>
<dbReference type="InterPro" id="IPR058548">
    <property type="entry name" value="MlaB-like_STAS"/>
</dbReference>
<dbReference type="PANTHER" id="PTHR35849">
    <property type="entry name" value="BLR2341 PROTEIN"/>
    <property type="match status" value="1"/>
</dbReference>
<proteinExistence type="predicted"/>
<name>A0A4R6E757_9RHOO</name>
<protein>
    <submittedName>
        <fullName evidence="2">Phospholipid transport system transporter-binding protein</fullName>
    </submittedName>
</protein>
<reference evidence="2 3" key="1">
    <citation type="submission" date="2019-03" db="EMBL/GenBank/DDBJ databases">
        <title>Genomic Encyclopedia of Type Strains, Phase IV (KMG-IV): sequencing the most valuable type-strain genomes for metagenomic binning, comparative biology and taxonomic classification.</title>
        <authorList>
            <person name="Goeker M."/>
        </authorList>
    </citation>
    <scope>NUCLEOTIDE SEQUENCE [LARGE SCALE GENOMIC DNA]</scope>
    <source>
        <strain evidence="2 3">DSM 12121</strain>
    </source>
</reference>
<feature type="domain" description="STAS" evidence="1">
    <location>
        <begin position="1"/>
        <end position="87"/>
    </location>
</feature>
<accession>A0A4R6E757</accession>
<organism evidence="2 3">
    <name type="scientific">Azoarcus indigens</name>
    <dbReference type="NCBI Taxonomy" id="29545"/>
    <lineage>
        <taxon>Bacteria</taxon>
        <taxon>Pseudomonadati</taxon>
        <taxon>Pseudomonadota</taxon>
        <taxon>Betaproteobacteria</taxon>
        <taxon>Rhodocyclales</taxon>
        <taxon>Zoogloeaceae</taxon>
        <taxon>Azoarcus</taxon>
    </lineage>
</organism>
<comment type="caution">
    <text evidence="2">The sequence shown here is derived from an EMBL/GenBank/DDBJ whole genome shotgun (WGS) entry which is preliminary data.</text>
</comment>
<dbReference type="InterPro" id="IPR036513">
    <property type="entry name" value="STAS_dom_sf"/>
</dbReference>
<dbReference type="EMBL" id="SNVV01000004">
    <property type="protein sequence ID" value="TDN53741.1"/>
    <property type="molecule type" value="Genomic_DNA"/>
</dbReference>
<dbReference type="InterPro" id="IPR002645">
    <property type="entry name" value="STAS_dom"/>
</dbReference>
<evidence type="ECO:0000259" key="1">
    <source>
        <dbReference type="PROSITE" id="PS50801"/>
    </source>
</evidence>
<keyword evidence="3" id="KW-1185">Reference proteome</keyword>
<dbReference type="SUPFAM" id="SSF52091">
    <property type="entry name" value="SpoIIaa-like"/>
    <property type="match status" value="1"/>
</dbReference>
<dbReference type="Proteomes" id="UP000295129">
    <property type="component" value="Unassembled WGS sequence"/>
</dbReference>
<dbReference type="Gene3D" id="3.30.750.24">
    <property type="entry name" value="STAS domain"/>
    <property type="match status" value="1"/>
</dbReference>
<sequence length="87" mass="9255">MLRLNGPLTMRTAPEVLQRGRDAIAAGDVVIDFAAIAEADSAALGLLLDWLRAGREAGHQVQVRGLPRGLQSLAELYGIQDLLPLAP</sequence>
<gene>
    <name evidence="2" type="ORF">C7389_10495</name>
</gene>
<dbReference type="Pfam" id="PF13466">
    <property type="entry name" value="STAS_2"/>
    <property type="match status" value="1"/>
</dbReference>
<evidence type="ECO:0000313" key="2">
    <source>
        <dbReference type="EMBL" id="TDN53741.1"/>
    </source>
</evidence>
<dbReference type="RefSeq" id="WP_246034657.1">
    <property type="nucleotide sequence ID" value="NZ_SNVV01000004.1"/>
</dbReference>
<dbReference type="PROSITE" id="PS50801">
    <property type="entry name" value="STAS"/>
    <property type="match status" value="1"/>
</dbReference>
<dbReference type="PANTHER" id="PTHR35849:SF1">
    <property type="entry name" value="INTERMEMBRANE PHOSPHOLIPID TRANSPORT SYSTEM BINDING PROTEIN MLAB"/>
    <property type="match status" value="1"/>
</dbReference>
<evidence type="ECO:0000313" key="3">
    <source>
        <dbReference type="Proteomes" id="UP000295129"/>
    </source>
</evidence>
<dbReference type="InterPro" id="IPR052746">
    <property type="entry name" value="MlaB_ABC_Transporter"/>
</dbReference>